<dbReference type="AlphaFoldDB" id="A0A4Y2S0U1"/>
<dbReference type="Proteomes" id="UP000499080">
    <property type="component" value="Unassembled WGS sequence"/>
</dbReference>
<sequence length="100" mass="11561">MRRQEFRNSIPIKRVGEKAREIGLRRSRTTRKKSEMRIYINKILGEAERCGNVSQRCVISGACSVLQHLEFFSQNPSENAVKLLLHSMDLKESRVLMSIV</sequence>
<evidence type="ECO:0000313" key="1">
    <source>
        <dbReference type="EMBL" id="GBN81601.1"/>
    </source>
</evidence>
<reference evidence="1 3" key="1">
    <citation type="journal article" date="2019" name="Sci. Rep.">
        <title>Orb-weaving spider Araneus ventricosus genome elucidates the spidroin gene catalogue.</title>
        <authorList>
            <person name="Kono N."/>
            <person name="Nakamura H."/>
            <person name="Ohtoshi R."/>
            <person name="Moran D.A.P."/>
            <person name="Shinohara A."/>
            <person name="Yoshida Y."/>
            <person name="Fujiwara M."/>
            <person name="Mori M."/>
            <person name="Tomita M."/>
            <person name="Arakawa K."/>
        </authorList>
    </citation>
    <scope>NUCLEOTIDE SEQUENCE [LARGE SCALE GENOMIC DNA]</scope>
</reference>
<dbReference type="EMBL" id="BGPR01019328">
    <property type="protein sequence ID" value="GBN81601.1"/>
    <property type="molecule type" value="Genomic_DNA"/>
</dbReference>
<name>A0A4Y2S0U1_ARAVE</name>
<evidence type="ECO:0000313" key="2">
    <source>
        <dbReference type="EMBL" id="GBN81615.1"/>
    </source>
</evidence>
<comment type="caution">
    <text evidence="1">The sequence shown here is derived from an EMBL/GenBank/DDBJ whole genome shotgun (WGS) entry which is preliminary data.</text>
</comment>
<gene>
    <name evidence="2" type="ORF">AVEN_130724_1</name>
    <name evidence="1" type="ORF">AVEN_40233_1</name>
</gene>
<protein>
    <submittedName>
        <fullName evidence="1">Uncharacterized protein</fullName>
    </submittedName>
</protein>
<dbReference type="EMBL" id="BGPR01019330">
    <property type="protein sequence ID" value="GBN81615.1"/>
    <property type="molecule type" value="Genomic_DNA"/>
</dbReference>
<accession>A0A4Y2S0U1</accession>
<organism evidence="1 3">
    <name type="scientific">Araneus ventricosus</name>
    <name type="common">Orbweaver spider</name>
    <name type="synonym">Epeira ventricosa</name>
    <dbReference type="NCBI Taxonomy" id="182803"/>
    <lineage>
        <taxon>Eukaryota</taxon>
        <taxon>Metazoa</taxon>
        <taxon>Ecdysozoa</taxon>
        <taxon>Arthropoda</taxon>
        <taxon>Chelicerata</taxon>
        <taxon>Arachnida</taxon>
        <taxon>Araneae</taxon>
        <taxon>Araneomorphae</taxon>
        <taxon>Entelegynae</taxon>
        <taxon>Araneoidea</taxon>
        <taxon>Araneidae</taxon>
        <taxon>Araneus</taxon>
    </lineage>
</organism>
<keyword evidence="3" id="KW-1185">Reference proteome</keyword>
<evidence type="ECO:0000313" key="3">
    <source>
        <dbReference type="Proteomes" id="UP000499080"/>
    </source>
</evidence>
<proteinExistence type="predicted"/>